<evidence type="ECO:0000313" key="5">
    <source>
        <dbReference type="Proteomes" id="UP000078486"/>
    </source>
</evidence>
<dbReference type="RefSeq" id="WP_068771089.1">
    <property type="nucleotide sequence ID" value="NZ_CP109796.1"/>
</dbReference>
<dbReference type="Proteomes" id="UP000078486">
    <property type="component" value="Unassembled WGS sequence"/>
</dbReference>
<organism evidence="4 5">
    <name type="scientific">Termitidicoccus mucosus</name>
    <dbReference type="NCBI Taxonomy" id="1184151"/>
    <lineage>
        <taxon>Bacteria</taxon>
        <taxon>Pseudomonadati</taxon>
        <taxon>Verrucomicrobiota</taxon>
        <taxon>Opitutia</taxon>
        <taxon>Opitutales</taxon>
        <taxon>Opitutaceae</taxon>
        <taxon>Termitidicoccus</taxon>
    </lineage>
</organism>
<evidence type="ECO:0000256" key="1">
    <source>
        <dbReference type="ARBA" id="ARBA00022729"/>
    </source>
</evidence>
<protein>
    <submittedName>
        <fullName evidence="4">Glycosyl transferase family 2</fullName>
    </submittedName>
</protein>
<keyword evidence="5" id="KW-1185">Reference proteome</keyword>
<dbReference type="Gene3D" id="2.60.120.260">
    <property type="entry name" value="Galactose-binding domain-like"/>
    <property type="match status" value="1"/>
</dbReference>
<dbReference type="SUPFAM" id="SSF49785">
    <property type="entry name" value="Galactose-binding domain-like"/>
    <property type="match status" value="1"/>
</dbReference>
<dbReference type="NCBIfam" id="NF045579">
    <property type="entry name" value="rhamnoside_JR"/>
    <property type="match status" value="1"/>
</dbReference>
<dbReference type="GO" id="GO:0004553">
    <property type="term" value="F:hydrolase activity, hydrolyzing O-glycosyl compounds"/>
    <property type="evidence" value="ECO:0007669"/>
    <property type="project" value="UniProtKB-ARBA"/>
</dbReference>
<dbReference type="Pfam" id="PF22666">
    <property type="entry name" value="Glyco_hydro_2_N2"/>
    <property type="match status" value="1"/>
</dbReference>
<sequence length="1032" mass="114022">MKRREFIKIGSLAGASLAVCQTGLFAKVPESGGAVAGDADAPELAKAFARVPDSARPGGYWWWLDGQVSRAGITRDLEEFAAKGIGSVLFVNSTNLGPRESRRKGVAFLSEEWMDLYKHAVREADRLGIEFGVNLSGGWCMGGPWIGPRDSGRWFLQSRMVVTGPQKFTGALPLPGNRDGYDKVFNPPGYKDYIDLPLEKLDYRDTCVVAFRDEAGEAARIGDKERLARLPAKTNRRDASNFTRARDVMGPALAPWAAHPDDKPVAPDDVVDLTSRMGPDGRLDWEVPPGRWVIVRTGHRMTGSRLMIAPPEADGLSVDWLASKPVDIQFEKLGRVFLEGGKVNGRNTLQYFCSDSFEDGFPNWTESILEEFEKRRGYDPRPYTPVLNGFIIGGAEISDRFLHDYRKTVADCMADRHYAYFGEKCHELGLEAQHESAGPSRSGTMCMDALKNLGRADLPMGEFWVGRQHEEPGGLDPKLGYGVTRLEDGQNKVTKMVASAAHIYGRRTASAEAFTSNRHWQDAPGMLKQAADRAFCEGINRLFMHTTTASRPEDGKPGYEYYAGTHFNPNATWWHHSGAFLKYIARCQHLLRQGLFVADVLYYTGDWAPNIVPPKQLDPSLGFGYDYDACNAEVLLARLSVSPEDGRLVLPDGMSYRLLVLPETDRMPVEVLEKIKVLVAAGATVSGPRPARDPGLKNYPGCDHAVDRMAREVWGDCDGKTRTMNRHGRGRVYWGVTPREILAKDGVGPDFACAENADAAARATGVANASGTGMDFIHRSTGDEEIYFVANQSGRAQTQDCSFRVGGRKPEIWNPLDGTMRAAAHREERGRTALSLEFAPFQSFFVVFPAKPSGLARQAGARNFPVQAPVRELSGPWTVKFDPAWGGPAEIEFARLEDWTMRAEDGIKHYSGSALYIKHFDYENDATAADDENARLMLDLGEVRDIAGVRLNGRDLGTVWTAPWRVDVTGVLRGGGNVLEIEVVNEWRNRLVGDAALPEERRLTRTNIPTDPKSPLLPSGLLGPVRLVSAKW</sequence>
<name>A0A178IJB1_9BACT</name>
<dbReference type="InterPro" id="IPR054593">
    <property type="entry name" value="Beta-mannosidase-like_N2"/>
</dbReference>
<dbReference type="STRING" id="1184151.AW736_10675"/>
<dbReference type="OrthoDB" id="174162at2"/>
<evidence type="ECO:0000256" key="2">
    <source>
        <dbReference type="ARBA" id="ARBA00022801"/>
    </source>
</evidence>
<accession>A0A178IJB1</accession>
<keyword evidence="2" id="KW-0378">Hydrolase</keyword>
<dbReference type="Pfam" id="PF17132">
    <property type="entry name" value="Glyco_hydro_106"/>
    <property type="match status" value="1"/>
</dbReference>
<proteinExistence type="predicted"/>
<evidence type="ECO:0000313" key="4">
    <source>
        <dbReference type="EMBL" id="OAM89993.1"/>
    </source>
</evidence>
<dbReference type="AlphaFoldDB" id="A0A178IJB1"/>
<dbReference type="InterPro" id="IPR008979">
    <property type="entry name" value="Galactose-bd-like_sf"/>
</dbReference>
<dbReference type="EMBL" id="LRRQ01000076">
    <property type="protein sequence ID" value="OAM89993.1"/>
    <property type="molecule type" value="Genomic_DNA"/>
</dbReference>
<keyword evidence="4" id="KW-0808">Transferase</keyword>
<dbReference type="CDD" id="cd03143">
    <property type="entry name" value="A4_beta-galactosidase_middle_domain"/>
    <property type="match status" value="1"/>
</dbReference>
<feature type="domain" description="Beta-mannosidase-like galactose-binding" evidence="3">
    <location>
        <begin position="919"/>
        <end position="991"/>
    </location>
</feature>
<evidence type="ECO:0000259" key="3">
    <source>
        <dbReference type="Pfam" id="PF22666"/>
    </source>
</evidence>
<dbReference type="PANTHER" id="PTHR43817:SF1">
    <property type="entry name" value="HYDROLASE, FAMILY 43, PUTATIVE (AFU_ORTHOLOGUE AFUA_3G01660)-RELATED"/>
    <property type="match status" value="1"/>
</dbReference>
<keyword evidence="1" id="KW-0732">Signal</keyword>
<gene>
    <name evidence="4" type="ORF">AW736_10675</name>
</gene>
<comment type="caution">
    <text evidence="4">The sequence shown here is derived from an EMBL/GenBank/DDBJ whole genome shotgun (WGS) entry which is preliminary data.</text>
</comment>
<dbReference type="GO" id="GO:0016740">
    <property type="term" value="F:transferase activity"/>
    <property type="evidence" value="ECO:0007669"/>
    <property type="project" value="UniProtKB-KW"/>
</dbReference>
<reference evidence="4 5" key="1">
    <citation type="submission" date="2016-01" db="EMBL/GenBank/DDBJ databases">
        <title>High potential of lignocellulose degradation of a new Verrucomicrobia species.</title>
        <authorList>
            <person name="Wang Y."/>
            <person name="Shi Y."/>
            <person name="Qiu Z."/>
            <person name="Liu S."/>
            <person name="Yang H."/>
        </authorList>
    </citation>
    <scope>NUCLEOTIDE SEQUENCE [LARGE SCALE GENOMIC DNA]</scope>
    <source>
        <strain evidence="4 5">TSB47</strain>
    </source>
</reference>
<dbReference type="PANTHER" id="PTHR43817">
    <property type="entry name" value="GLYCOSYL HYDROLASE"/>
    <property type="match status" value="1"/>
</dbReference>